<proteinExistence type="inferred from homology"/>
<dbReference type="FunFam" id="3.40.50.150:FF:000022">
    <property type="entry name" value="Ribosomal RNA small subunit methyltransferase B"/>
    <property type="match status" value="1"/>
</dbReference>
<evidence type="ECO:0000256" key="2">
    <source>
        <dbReference type="ARBA" id="ARBA00004496"/>
    </source>
</evidence>
<dbReference type="InterPro" id="IPR049560">
    <property type="entry name" value="MeTrfase_RsmB-F_NOP2_cat"/>
</dbReference>
<evidence type="ECO:0000259" key="15">
    <source>
        <dbReference type="PROSITE" id="PS51686"/>
    </source>
</evidence>
<protein>
    <recommendedName>
        <fullName evidence="4">16S rRNA (cytosine(967)-C(5))-methyltransferase</fullName>
        <ecNumber evidence="4">2.1.1.176</ecNumber>
    </recommendedName>
    <alternativeName>
        <fullName evidence="11">16S rRNA m5C967 methyltransferase</fullName>
    </alternativeName>
    <alternativeName>
        <fullName evidence="12">rRNA (cytosine-C(5)-)-methyltransferase RsmB</fullName>
    </alternativeName>
</protein>
<dbReference type="NCBIfam" id="TIGR00563">
    <property type="entry name" value="rsmB"/>
    <property type="match status" value="1"/>
</dbReference>
<dbReference type="Pfam" id="PF01029">
    <property type="entry name" value="NusB"/>
    <property type="match status" value="1"/>
</dbReference>
<gene>
    <name evidence="16" type="ORF">Tel_14900</name>
</gene>
<dbReference type="Pfam" id="PF01189">
    <property type="entry name" value="Methyltr_RsmB-F"/>
    <property type="match status" value="1"/>
</dbReference>
<comment type="subcellular location">
    <subcellularLocation>
        <location evidence="2">Cytoplasm</location>
    </subcellularLocation>
</comment>
<evidence type="ECO:0000256" key="1">
    <source>
        <dbReference type="ARBA" id="ARBA00002724"/>
    </source>
</evidence>
<dbReference type="InterPro" id="IPR001678">
    <property type="entry name" value="MeTrfase_RsmB-F_NOP2_dom"/>
</dbReference>
<evidence type="ECO:0000313" key="16">
    <source>
        <dbReference type="EMBL" id="ALP54329.1"/>
    </source>
</evidence>
<dbReference type="GO" id="GO:0006355">
    <property type="term" value="P:regulation of DNA-templated transcription"/>
    <property type="evidence" value="ECO:0007669"/>
    <property type="project" value="InterPro"/>
</dbReference>
<dbReference type="InterPro" id="IPR029063">
    <property type="entry name" value="SAM-dependent_MTases_sf"/>
</dbReference>
<dbReference type="NCBIfam" id="NF008149">
    <property type="entry name" value="PRK10901.1"/>
    <property type="match status" value="1"/>
</dbReference>
<evidence type="ECO:0000313" key="17">
    <source>
        <dbReference type="Proteomes" id="UP000055136"/>
    </source>
</evidence>
<evidence type="ECO:0000256" key="9">
    <source>
        <dbReference type="ARBA" id="ARBA00022691"/>
    </source>
</evidence>
<dbReference type="InterPro" id="IPR004573">
    <property type="entry name" value="rRNA_ssu_MeTfrase_B"/>
</dbReference>
<feature type="binding site" evidence="14">
    <location>
        <begin position="251"/>
        <end position="257"/>
    </location>
    <ligand>
        <name>S-adenosyl-L-methionine</name>
        <dbReference type="ChEBI" id="CHEBI:59789"/>
    </ligand>
</feature>
<dbReference type="PANTHER" id="PTHR22807:SF61">
    <property type="entry name" value="NOL1_NOP2_SUN FAMILY PROTEIN _ ANTITERMINATION NUSB DOMAIN-CONTAINING PROTEIN"/>
    <property type="match status" value="1"/>
</dbReference>
<dbReference type="STRING" id="1748243.Tel_14900"/>
<dbReference type="PRINTS" id="PR02008">
    <property type="entry name" value="RCMTFAMILY"/>
</dbReference>
<dbReference type="GO" id="GO:0005829">
    <property type="term" value="C:cytosol"/>
    <property type="evidence" value="ECO:0007669"/>
    <property type="project" value="TreeGrafter"/>
</dbReference>
<keyword evidence="6" id="KW-0698">rRNA processing</keyword>
<reference evidence="16" key="1">
    <citation type="submission" date="2015-10" db="EMBL/GenBank/DDBJ databases">
        <title>Description of Candidatus Tenderia electrophaga gen. nov, sp. nov., an Uncultivated Electroautotroph from a Biocathode Enrichment.</title>
        <authorList>
            <person name="Eddie B.J."/>
            <person name="Malanoski A.P."/>
            <person name="Wang Z."/>
            <person name="Hall R.J."/>
            <person name="Oh S.D."/>
            <person name="Heiner C."/>
            <person name="Lin B."/>
            <person name="Strycharz-Glaven S.M."/>
        </authorList>
    </citation>
    <scope>NUCLEOTIDE SEQUENCE [LARGE SCALE GENOMIC DNA]</scope>
    <source>
        <strain evidence="16">NRL1</strain>
    </source>
</reference>
<accession>A0A0S2TGP3</accession>
<keyword evidence="17" id="KW-1185">Reference proteome</keyword>
<keyword evidence="10 14" id="KW-0694">RNA-binding</keyword>
<feature type="binding site" evidence="14">
    <location>
        <position position="301"/>
    </location>
    <ligand>
        <name>S-adenosyl-L-methionine</name>
        <dbReference type="ChEBI" id="CHEBI:59789"/>
    </ligand>
</feature>
<dbReference type="SUPFAM" id="SSF53335">
    <property type="entry name" value="S-adenosyl-L-methionine-dependent methyltransferases"/>
    <property type="match status" value="1"/>
</dbReference>
<evidence type="ECO:0000256" key="5">
    <source>
        <dbReference type="ARBA" id="ARBA00022490"/>
    </source>
</evidence>
<keyword evidence="8 14" id="KW-0808">Transferase</keyword>
<dbReference type="Proteomes" id="UP000055136">
    <property type="component" value="Chromosome"/>
</dbReference>
<evidence type="ECO:0000256" key="4">
    <source>
        <dbReference type="ARBA" id="ARBA00012140"/>
    </source>
</evidence>
<dbReference type="PROSITE" id="PS51686">
    <property type="entry name" value="SAM_MT_RSMB_NOP"/>
    <property type="match status" value="1"/>
</dbReference>
<evidence type="ECO:0000256" key="14">
    <source>
        <dbReference type="PROSITE-ProRule" id="PRU01023"/>
    </source>
</evidence>
<dbReference type="GO" id="GO:0009383">
    <property type="term" value="F:rRNA (cytosine-C5-)-methyltransferase activity"/>
    <property type="evidence" value="ECO:0007669"/>
    <property type="project" value="TreeGrafter"/>
</dbReference>
<evidence type="ECO:0000256" key="13">
    <source>
        <dbReference type="ARBA" id="ARBA00047283"/>
    </source>
</evidence>
<name>A0A0S2TGP3_9GAMM</name>
<dbReference type="InterPro" id="IPR035926">
    <property type="entry name" value="NusB-like_sf"/>
</dbReference>
<sequence>MDARIAAAKALDEVIRQGRSLNSALPRWQDKVSLRDRALLQELCFGSLRWYWRLDAIAKQLLRKPFKAKDTDVQALILVGLYQLEYLRVPDHAAVGATVAATQGLNKPWARGLVNAVLRNFQRGRENILTRLQRDPVALYAHPAWLIERLQAAYPQHWQAVLEANNQHPPMTLRVNACRSARDDYLAALAAAGYQARAFPYSDSGVVLESAVDVDLLPGFAAGDVSVQDGAAQLAALLLDAQPGERILDACAAPGGKAAHVLERQPRLAELVAVDQDGQRLERVGQTLARLNLCATLVCADAARPEVWWDGRVFDRILLDAPCSASGVMRRHPDIKLLRRDSDIAALAQLQGRILRALWPLLRPGGMLVYVTCSVLPQENVQQVQRFCAEQEDAEPVPIAAQWGREQVLGRQILPGQQGMDGFYYACLRKRAMTE</sequence>
<dbReference type="PANTHER" id="PTHR22807">
    <property type="entry name" value="NOP2 YEAST -RELATED NOL1/NOP2/FMU SUN DOMAIN-CONTAINING"/>
    <property type="match status" value="1"/>
</dbReference>
<feature type="binding site" evidence="14">
    <location>
        <position position="320"/>
    </location>
    <ligand>
        <name>S-adenosyl-L-methionine</name>
        <dbReference type="ChEBI" id="CHEBI:59789"/>
    </ligand>
</feature>
<dbReference type="GO" id="GO:0070475">
    <property type="term" value="P:rRNA base methylation"/>
    <property type="evidence" value="ECO:0007669"/>
    <property type="project" value="TreeGrafter"/>
</dbReference>
<dbReference type="InterPro" id="IPR018314">
    <property type="entry name" value="RsmB/NOL1/NOP2-like_CS"/>
</dbReference>
<dbReference type="GO" id="GO:0003723">
    <property type="term" value="F:RNA binding"/>
    <property type="evidence" value="ECO:0007669"/>
    <property type="project" value="UniProtKB-UniRule"/>
</dbReference>
<dbReference type="InterPro" id="IPR006027">
    <property type="entry name" value="NusB_RsmB_TIM44"/>
</dbReference>
<comment type="function">
    <text evidence="1">Specifically methylates the cytosine at position 967 (m5C967) of 16S rRNA.</text>
</comment>
<feature type="active site" description="Nucleophile" evidence="14">
    <location>
        <position position="373"/>
    </location>
</feature>
<feature type="domain" description="SAM-dependent MTase RsmB/NOP-type" evidence="15">
    <location>
        <begin position="161"/>
        <end position="431"/>
    </location>
</feature>
<evidence type="ECO:0000256" key="6">
    <source>
        <dbReference type="ARBA" id="ARBA00022552"/>
    </source>
</evidence>
<dbReference type="KEGG" id="tee:Tel_14900"/>
<evidence type="ECO:0000256" key="11">
    <source>
        <dbReference type="ARBA" id="ARBA00030399"/>
    </source>
</evidence>
<dbReference type="Gene3D" id="3.40.50.150">
    <property type="entry name" value="Vaccinia Virus protein VP39"/>
    <property type="match status" value="1"/>
</dbReference>
<keyword evidence="9 14" id="KW-0949">S-adenosyl-L-methionine</keyword>
<dbReference type="Gene3D" id="3.30.70.1170">
    <property type="entry name" value="Sun protein, domain 3"/>
    <property type="match status" value="1"/>
</dbReference>
<feature type="binding site" evidence="14">
    <location>
        <position position="275"/>
    </location>
    <ligand>
        <name>S-adenosyl-L-methionine</name>
        <dbReference type="ChEBI" id="CHEBI:59789"/>
    </ligand>
</feature>
<organism evidence="16 17">
    <name type="scientific">Candidatus Tenderia electrophaga</name>
    <dbReference type="NCBI Taxonomy" id="1748243"/>
    <lineage>
        <taxon>Bacteria</taxon>
        <taxon>Pseudomonadati</taxon>
        <taxon>Pseudomonadota</taxon>
        <taxon>Gammaproteobacteria</taxon>
        <taxon>Candidatus Tenderiales</taxon>
        <taxon>Candidatus Tenderiaceae</taxon>
        <taxon>Candidatus Tenderia</taxon>
    </lineage>
</organism>
<evidence type="ECO:0000256" key="10">
    <source>
        <dbReference type="ARBA" id="ARBA00022884"/>
    </source>
</evidence>
<dbReference type="EC" id="2.1.1.176" evidence="4"/>
<dbReference type="Gene3D" id="1.10.287.730">
    <property type="entry name" value="Helix hairpin bin"/>
    <property type="match status" value="1"/>
</dbReference>
<dbReference type="SUPFAM" id="SSF48013">
    <property type="entry name" value="NusB-like"/>
    <property type="match status" value="1"/>
</dbReference>
<evidence type="ECO:0000256" key="3">
    <source>
        <dbReference type="ARBA" id="ARBA00007494"/>
    </source>
</evidence>
<dbReference type="Gene3D" id="1.10.940.10">
    <property type="entry name" value="NusB-like"/>
    <property type="match status" value="1"/>
</dbReference>
<evidence type="ECO:0000256" key="8">
    <source>
        <dbReference type="ARBA" id="ARBA00022679"/>
    </source>
</evidence>
<evidence type="ECO:0000256" key="12">
    <source>
        <dbReference type="ARBA" id="ARBA00031088"/>
    </source>
</evidence>
<dbReference type="Pfam" id="PF22458">
    <property type="entry name" value="RsmF-B_ferredox"/>
    <property type="match status" value="1"/>
</dbReference>
<dbReference type="CDD" id="cd02440">
    <property type="entry name" value="AdoMet_MTases"/>
    <property type="match status" value="1"/>
</dbReference>
<dbReference type="PROSITE" id="PS01153">
    <property type="entry name" value="NOL1_NOP2_SUN"/>
    <property type="match status" value="1"/>
</dbReference>
<dbReference type="InterPro" id="IPR023267">
    <property type="entry name" value="RCMT"/>
</dbReference>
<dbReference type="AlphaFoldDB" id="A0A0S2TGP3"/>
<comment type="catalytic activity">
    <reaction evidence="13">
        <text>cytidine(967) in 16S rRNA + S-adenosyl-L-methionine = 5-methylcytidine(967) in 16S rRNA + S-adenosyl-L-homocysteine + H(+)</text>
        <dbReference type="Rhea" id="RHEA:42748"/>
        <dbReference type="Rhea" id="RHEA-COMP:10219"/>
        <dbReference type="Rhea" id="RHEA-COMP:10220"/>
        <dbReference type="ChEBI" id="CHEBI:15378"/>
        <dbReference type="ChEBI" id="CHEBI:57856"/>
        <dbReference type="ChEBI" id="CHEBI:59789"/>
        <dbReference type="ChEBI" id="CHEBI:74483"/>
        <dbReference type="ChEBI" id="CHEBI:82748"/>
        <dbReference type="EC" id="2.1.1.176"/>
    </reaction>
</comment>
<dbReference type="EMBL" id="CP013099">
    <property type="protein sequence ID" value="ALP54329.1"/>
    <property type="molecule type" value="Genomic_DNA"/>
</dbReference>
<evidence type="ECO:0000256" key="7">
    <source>
        <dbReference type="ARBA" id="ARBA00022603"/>
    </source>
</evidence>
<keyword evidence="5" id="KW-0963">Cytoplasm</keyword>
<dbReference type="InterPro" id="IPR054728">
    <property type="entry name" value="RsmB-like_ferredoxin"/>
</dbReference>
<keyword evidence="7 14" id="KW-0489">Methyltransferase</keyword>
<comment type="similarity">
    <text evidence="3 14">Belongs to the class I-like SAM-binding methyltransferase superfamily. RsmB/NOP family.</text>
</comment>